<dbReference type="RefSeq" id="WP_173810079.1">
    <property type="nucleotide sequence ID" value="NZ_JABSNP010000009.1"/>
</dbReference>
<evidence type="ECO:0000313" key="2">
    <source>
        <dbReference type="Proteomes" id="UP000779507"/>
    </source>
</evidence>
<name>A0ABX2FQC7_9BACT</name>
<organism evidence="1 2">
    <name type="scientific">Hymenobacter caeli</name>
    <dbReference type="NCBI Taxonomy" id="2735894"/>
    <lineage>
        <taxon>Bacteria</taxon>
        <taxon>Pseudomonadati</taxon>
        <taxon>Bacteroidota</taxon>
        <taxon>Cytophagia</taxon>
        <taxon>Cytophagales</taxon>
        <taxon>Hymenobacteraceae</taxon>
        <taxon>Hymenobacter</taxon>
    </lineage>
</organism>
<reference evidence="1 2" key="1">
    <citation type="submission" date="2020-05" db="EMBL/GenBank/DDBJ databases">
        <title>Genomic Encyclopedia of Type Strains, Phase IV (KMG-V): Genome sequencing to study the core and pangenomes of soil and plant-associated prokaryotes.</title>
        <authorList>
            <person name="Whitman W."/>
        </authorList>
    </citation>
    <scope>NUCLEOTIDE SEQUENCE [LARGE SCALE GENOMIC DNA]</scope>
    <source>
        <strain evidence="1 2">9A</strain>
    </source>
</reference>
<comment type="caution">
    <text evidence="1">The sequence shown here is derived from an EMBL/GenBank/DDBJ whole genome shotgun (WGS) entry which is preliminary data.</text>
</comment>
<gene>
    <name evidence="1" type="ORF">HNP98_002174</name>
</gene>
<accession>A0ABX2FQC7</accession>
<dbReference type="EMBL" id="JABSNP010000009">
    <property type="protein sequence ID" value="NRT19345.1"/>
    <property type="molecule type" value="Genomic_DNA"/>
</dbReference>
<protein>
    <submittedName>
        <fullName evidence="1">Uncharacterized protein</fullName>
    </submittedName>
</protein>
<keyword evidence="2" id="KW-1185">Reference proteome</keyword>
<dbReference type="Proteomes" id="UP000779507">
    <property type="component" value="Unassembled WGS sequence"/>
</dbReference>
<evidence type="ECO:0000313" key="1">
    <source>
        <dbReference type="EMBL" id="NRT19345.1"/>
    </source>
</evidence>
<sequence length="217" mass="21650">MATKSLYQQQANKRTKTALKLRARYDGKVRKYANALGTALAGAADAQARINRLNALYGVDISTETLLVHELRTAGLGQALATATGNSSPGEEVQLFNATPDGNGGAVLALEAVFGETGAVVGGGAGGGSGPLPAGYDTTLTGPNQDAQGVTLAASPGDTLGFHALAAGGSAPASMDILLGGAQAASVAYLDRYAGQPFSFTHAGVAHTGAFAATVNF</sequence>
<proteinExistence type="predicted"/>